<reference evidence="1 2" key="1">
    <citation type="submission" date="2020-08" db="EMBL/GenBank/DDBJ databases">
        <title>Genomic Encyclopedia of Type Strains, Phase IV (KMG-IV): sequencing the most valuable type-strain genomes for metagenomic binning, comparative biology and taxonomic classification.</title>
        <authorList>
            <person name="Goeker M."/>
        </authorList>
    </citation>
    <scope>NUCLEOTIDE SEQUENCE [LARGE SCALE GENOMIC DNA]</scope>
    <source>
        <strain evidence="1 2">DSM 102238</strain>
    </source>
</reference>
<keyword evidence="2" id="KW-1185">Reference proteome</keyword>
<name>A0A7W6EBU4_9HYPH</name>
<evidence type="ECO:0000313" key="2">
    <source>
        <dbReference type="Proteomes" id="UP000542776"/>
    </source>
</evidence>
<dbReference type="Proteomes" id="UP000542776">
    <property type="component" value="Unassembled WGS sequence"/>
</dbReference>
<comment type="caution">
    <text evidence="1">The sequence shown here is derived from an EMBL/GenBank/DDBJ whole genome shotgun (WGS) entry which is preliminary data.</text>
</comment>
<dbReference type="RefSeq" id="WP_183198390.1">
    <property type="nucleotide sequence ID" value="NZ_JACIEK010000001.1"/>
</dbReference>
<accession>A0A7W6EBU4</accession>
<protein>
    <submittedName>
        <fullName evidence="1">Uncharacterized protein</fullName>
    </submittedName>
</protein>
<dbReference type="EMBL" id="JACIEK010000001">
    <property type="protein sequence ID" value="MBB3997151.1"/>
    <property type="molecule type" value="Genomic_DNA"/>
</dbReference>
<evidence type="ECO:0000313" key="1">
    <source>
        <dbReference type="EMBL" id="MBB3997151.1"/>
    </source>
</evidence>
<dbReference type="AlphaFoldDB" id="A0A7W6EBU4"/>
<proteinExistence type="predicted"/>
<sequence length="199" mass="21256">MLGKLGLMPQLGQTRLAGRDGVEEGPLLGIDGFRLSSACQEPARVRRGLSLSATPGALCGVARRMGDLPSLVCGSLLRRHLRDPLLLLAGSLLKVRRFPVGSIDGIVCRSIGPARAMPSCGLRRRATMEPTPAVRHRQILAGFAGRPTGGPACRREVPAPVKIFDDLAGSSLRLCRRPTIRSVFLPAGAHEPSFLKRLS</sequence>
<organism evidence="1 2">
    <name type="scientific">Aureimonas pseudogalii</name>
    <dbReference type="NCBI Taxonomy" id="1744844"/>
    <lineage>
        <taxon>Bacteria</taxon>
        <taxon>Pseudomonadati</taxon>
        <taxon>Pseudomonadota</taxon>
        <taxon>Alphaproteobacteria</taxon>
        <taxon>Hyphomicrobiales</taxon>
        <taxon>Aurantimonadaceae</taxon>
        <taxon>Aureimonas</taxon>
    </lineage>
</organism>
<gene>
    <name evidence="1" type="ORF">GGR04_000972</name>
</gene>